<organism evidence="2 3">
    <name type="scientific">Cohnella silvisoli</name>
    <dbReference type="NCBI Taxonomy" id="2873699"/>
    <lineage>
        <taxon>Bacteria</taxon>
        <taxon>Bacillati</taxon>
        <taxon>Bacillota</taxon>
        <taxon>Bacilli</taxon>
        <taxon>Bacillales</taxon>
        <taxon>Paenibacillaceae</taxon>
        <taxon>Cohnella</taxon>
    </lineage>
</organism>
<protein>
    <submittedName>
        <fullName evidence="2">Helix-turn-helix domain-containing protein</fullName>
    </submittedName>
</protein>
<dbReference type="Proteomes" id="UP001493487">
    <property type="component" value="Unassembled WGS sequence"/>
</dbReference>
<keyword evidence="1" id="KW-0812">Transmembrane</keyword>
<name>A0ABV1L1L1_9BACL</name>
<reference evidence="2 3" key="1">
    <citation type="journal article" date="2023" name="Genome Announc.">
        <title>Pan-Genome Analyses of the Genus Cohnella and Proposal of the Novel Species Cohnella silvisoli sp. nov., Isolated from Forest Soil.</title>
        <authorList>
            <person name="Wang C."/>
            <person name="Mao L."/>
            <person name="Bao G."/>
            <person name="Zhu H."/>
        </authorList>
    </citation>
    <scope>NUCLEOTIDE SEQUENCE [LARGE SCALE GENOMIC DNA]</scope>
    <source>
        <strain evidence="2 3">NL03-T5-1</strain>
    </source>
</reference>
<gene>
    <name evidence="2" type="ORF">QJS35_27720</name>
</gene>
<evidence type="ECO:0000313" key="3">
    <source>
        <dbReference type="Proteomes" id="UP001493487"/>
    </source>
</evidence>
<keyword evidence="1" id="KW-1133">Transmembrane helix</keyword>
<accession>A0ABV1L1L1</accession>
<sequence>MKQFNFSNVISSVILGIAIIIGCFIFKGDHEKAKANEIINSNKPLMTIQETADYLNLSEFQVKTIISSEESMLKASGSYSGMMFPIIKIGNDIYVSANGLNDWLKESTQQRKQY</sequence>
<evidence type="ECO:0000313" key="2">
    <source>
        <dbReference type="EMBL" id="MEQ4486175.1"/>
    </source>
</evidence>
<proteinExistence type="predicted"/>
<evidence type="ECO:0000256" key="1">
    <source>
        <dbReference type="SAM" id="Phobius"/>
    </source>
</evidence>
<keyword evidence="1" id="KW-0472">Membrane</keyword>
<dbReference type="PROSITE" id="PS51257">
    <property type="entry name" value="PROKAR_LIPOPROTEIN"/>
    <property type="match status" value="1"/>
</dbReference>
<feature type="transmembrane region" description="Helical" evidence="1">
    <location>
        <begin position="6"/>
        <end position="26"/>
    </location>
</feature>
<keyword evidence="3" id="KW-1185">Reference proteome</keyword>
<dbReference type="EMBL" id="JASKHM010000019">
    <property type="protein sequence ID" value="MEQ4486175.1"/>
    <property type="molecule type" value="Genomic_DNA"/>
</dbReference>
<dbReference type="RefSeq" id="WP_232189180.1">
    <property type="nucleotide sequence ID" value="NZ_JAIOAP010000018.1"/>
</dbReference>
<comment type="caution">
    <text evidence="2">The sequence shown here is derived from an EMBL/GenBank/DDBJ whole genome shotgun (WGS) entry which is preliminary data.</text>
</comment>